<dbReference type="GeneID" id="84577656"/>
<feature type="compositionally biased region" description="Low complexity" evidence="4">
    <location>
        <begin position="24"/>
        <end position="41"/>
    </location>
</feature>
<dbReference type="InterPro" id="IPR050492">
    <property type="entry name" value="Bact_metal-bind_prot9"/>
</dbReference>
<sequence>MKKKFLAIALVLGLFVTGCAKNNQTSNSNDSNSSNETNQSEKSTKETIYASFYPIYNLTKQIAGDKFNVESFTNLNTEVHDFEPSAKDMAKLSDAKVLFLNGAGLESWKDKVEDASKVEMVDTSKGIDLIKTEDEEDHDHEDSDHHDHEGSQEDKDSNHHDHDEDKDDHDHESMEDSEDSDHHDHEDADHHDHDHEDEEEGHHHHHHHGMYDPHIWLSPKNGIIQAKNIADKLSEIDPENKDYYMGNFEKIKKELEEIDKTYGEKLKNKENKKFLVDHEAFSYLARDYGLSQIPLTSITSTSETDAKTMKDSIDYVKKEKISALFYEKGGSDKNVKTLANELSLDAKAINTIEYASDDDLKANKTYQEMIKENLGLMESSLK</sequence>
<reference evidence="6 7" key="1">
    <citation type="submission" date="2017-09" db="EMBL/GenBank/DDBJ databases">
        <title>Bacterial strain isolated from the female urinary microbiota.</title>
        <authorList>
            <person name="Thomas-White K."/>
            <person name="Kumar N."/>
            <person name="Forster S."/>
            <person name="Putonti C."/>
            <person name="Lawley T."/>
            <person name="Wolfe A.J."/>
        </authorList>
    </citation>
    <scope>NUCLEOTIDE SEQUENCE [LARGE SCALE GENOMIC DNA]</scope>
    <source>
        <strain evidence="6 7">UMB0204</strain>
    </source>
</reference>
<dbReference type="GO" id="GO:0030001">
    <property type="term" value="P:metal ion transport"/>
    <property type="evidence" value="ECO:0007669"/>
    <property type="project" value="InterPro"/>
</dbReference>
<feature type="chain" id="PRO_5039251840" evidence="5">
    <location>
        <begin position="21"/>
        <end position="382"/>
    </location>
</feature>
<feature type="compositionally biased region" description="Basic and acidic residues" evidence="4">
    <location>
        <begin position="140"/>
        <end position="194"/>
    </location>
</feature>
<dbReference type="InterPro" id="IPR006129">
    <property type="entry name" value="AdhesinB"/>
</dbReference>
<keyword evidence="2" id="KW-0813">Transport</keyword>
<keyword evidence="3 5" id="KW-0732">Signal</keyword>
<comment type="similarity">
    <text evidence="1">Belongs to the bacterial solute-binding protein 9 family.</text>
</comment>
<proteinExistence type="inferred from homology"/>
<accession>A0A2N6UKB8</accession>
<name>A0A2N6UKB8_9FIRM</name>
<feature type="region of interest" description="Disordered" evidence="4">
    <location>
        <begin position="24"/>
        <end position="43"/>
    </location>
</feature>
<evidence type="ECO:0000256" key="4">
    <source>
        <dbReference type="SAM" id="MobiDB-lite"/>
    </source>
</evidence>
<evidence type="ECO:0000256" key="1">
    <source>
        <dbReference type="ARBA" id="ARBA00011028"/>
    </source>
</evidence>
<dbReference type="RefSeq" id="WP_102197353.1">
    <property type="nucleotide sequence ID" value="NZ_PNHP01000001.1"/>
</dbReference>
<organism evidence="6 7">
    <name type="scientific">Anaerococcus hydrogenalis</name>
    <dbReference type="NCBI Taxonomy" id="33029"/>
    <lineage>
        <taxon>Bacteria</taxon>
        <taxon>Bacillati</taxon>
        <taxon>Bacillota</taxon>
        <taxon>Tissierellia</taxon>
        <taxon>Tissierellales</taxon>
        <taxon>Peptoniphilaceae</taxon>
        <taxon>Anaerococcus</taxon>
    </lineage>
</organism>
<gene>
    <name evidence="6" type="ORF">CJ192_00495</name>
</gene>
<comment type="caution">
    <text evidence="6">The sequence shown here is derived from an EMBL/GenBank/DDBJ whole genome shotgun (WGS) entry which is preliminary data.</text>
</comment>
<dbReference type="SUPFAM" id="SSF53807">
    <property type="entry name" value="Helical backbone' metal receptor"/>
    <property type="match status" value="1"/>
</dbReference>
<dbReference type="PANTHER" id="PTHR42953">
    <property type="entry name" value="HIGH-AFFINITY ZINC UPTAKE SYSTEM PROTEIN ZNUA-RELATED"/>
    <property type="match status" value="1"/>
</dbReference>
<dbReference type="GO" id="GO:0007155">
    <property type="term" value="P:cell adhesion"/>
    <property type="evidence" value="ECO:0007669"/>
    <property type="project" value="InterPro"/>
</dbReference>
<evidence type="ECO:0000313" key="7">
    <source>
        <dbReference type="Proteomes" id="UP000235658"/>
    </source>
</evidence>
<dbReference type="AlphaFoldDB" id="A0A2N6UKB8"/>
<evidence type="ECO:0000313" key="6">
    <source>
        <dbReference type="EMBL" id="PMC82245.1"/>
    </source>
</evidence>
<evidence type="ECO:0000256" key="2">
    <source>
        <dbReference type="ARBA" id="ARBA00022448"/>
    </source>
</evidence>
<dbReference type="EMBL" id="PNHP01000001">
    <property type="protein sequence ID" value="PMC82245.1"/>
    <property type="molecule type" value="Genomic_DNA"/>
</dbReference>
<dbReference type="PROSITE" id="PS51257">
    <property type="entry name" value="PROKAR_LIPOPROTEIN"/>
    <property type="match status" value="1"/>
</dbReference>
<dbReference type="Proteomes" id="UP000235658">
    <property type="component" value="Unassembled WGS sequence"/>
</dbReference>
<dbReference type="Gene3D" id="3.40.50.1980">
    <property type="entry name" value="Nitrogenase molybdenum iron protein domain"/>
    <property type="match status" value="3"/>
</dbReference>
<dbReference type="PANTHER" id="PTHR42953:SF3">
    <property type="entry name" value="HIGH-AFFINITY ZINC UPTAKE SYSTEM PROTEIN ZNUA"/>
    <property type="match status" value="1"/>
</dbReference>
<dbReference type="Pfam" id="PF01297">
    <property type="entry name" value="ZnuA"/>
    <property type="match status" value="1"/>
</dbReference>
<protein>
    <submittedName>
        <fullName evidence="6">Zinc ABC transporter substrate-binding protein</fullName>
    </submittedName>
</protein>
<feature type="signal peptide" evidence="5">
    <location>
        <begin position="1"/>
        <end position="20"/>
    </location>
</feature>
<dbReference type="PRINTS" id="PR00691">
    <property type="entry name" value="ADHESINB"/>
</dbReference>
<dbReference type="GO" id="GO:0046872">
    <property type="term" value="F:metal ion binding"/>
    <property type="evidence" value="ECO:0007669"/>
    <property type="project" value="InterPro"/>
</dbReference>
<dbReference type="InterPro" id="IPR006127">
    <property type="entry name" value="ZnuA-like"/>
</dbReference>
<evidence type="ECO:0000256" key="3">
    <source>
        <dbReference type="ARBA" id="ARBA00022729"/>
    </source>
</evidence>
<feature type="region of interest" description="Disordered" evidence="4">
    <location>
        <begin position="126"/>
        <end position="213"/>
    </location>
</feature>
<evidence type="ECO:0000256" key="5">
    <source>
        <dbReference type="SAM" id="SignalP"/>
    </source>
</evidence>